<dbReference type="KEGG" id="tpx:Turpa_3907"/>
<protein>
    <recommendedName>
        <fullName evidence="4">DUF4294 domain-containing protein</fullName>
    </recommendedName>
</protein>
<accession>I4BB84</accession>
<keyword evidence="3" id="KW-1185">Reference proteome</keyword>
<dbReference type="RefSeq" id="WP_014805018.1">
    <property type="nucleotide sequence ID" value="NC_018020.1"/>
</dbReference>
<dbReference type="EMBL" id="CP002959">
    <property type="protein sequence ID" value="AFM14541.1"/>
    <property type="molecule type" value="Genomic_DNA"/>
</dbReference>
<feature type="chain" id="PRO_5003686131" description="DUF4294 domain-containing protein" evidence="1">
    <location>
        <begin position="26"/>
        <end position="164"/>
    </location>
</feature>
<evidence type="ECO:0008006" key="4">
    <source>
        <dbReference type="Google" id="ProtNLM"/>
    </source>
</evidence>
<sequence length="164" mass="18573">MVTYLKYIRIALLSAGLIAVRPAPANDVVGTLLKDTVATFSDSYDLIYYSVKSALVRDLKAQKATINETTAVTNERIETYLESRGITVRRDRQPIQRKEFARLVMQRFELPLGVFTKVFGTAGWYYRDAVRAGLFSENEAGDETMSTREMLSVFSRAESLSRQK</sequence>
<dbReference type="AlphaFoldDB" id="I4BB84"/>
<evidence type="ECO:0000256" key="1">
    <source>
        <dbReference type="SAM" id="SignalP"/>
    </source>
</evidence>
<feature type="signal peptide" evidence="1">
    <location>
        <begin position="1"/>
        <end position="25"/>
    </location>
</feature>
<keyword evidence="1" id="KW-0732">Signal</keyword>
<organism evidence="2 3">
    <name type="scientific">Turneriella parva (strain ATCC BAA-1111 / DSM 21527 / NCTC 11395 / H)</name>
    <name type="common">Leptospira parva</name>
    <dbReference type="NCBI Taxonomy" id="869212"/>
    <lineage>
        <taxon>Bacteria</taxon>
        <taxon>Pseudomonadati</taxon>
        <taxon>Spirochaetota</taxon>
        <taxon>Spirochaetia</taxon>
        <taxon>Leptospirales</taxon>
        <taxon>Leptospiraceae</taxon>
        <taxon>Turneriella</taxon>
    </lineage>
</organism>
<dbReference type="HOGENOM" id="CLU_1618294_0_0_12"/>
<proteinExistence type="predicted"/>
<name>I4BB84_TURPD</name>
<evidence type="ECO:0000313" key="3">
    <source>
        <dbReference type="Proteomes" id="UP000006048"/>
    </source>
</evidence>
<dbReference type="Proteomes" id="UP000006048">
    <property type="component" value="Chromosome"/>
</dbReference>
<gene>
    <name evidence="2" type="ordered locus">Turpa_3907</name>
</gene>
<evidence type="ECO:0000313" key="2">
    <source>
        <dbReference type="EMBL" id="AFM14541.1"/>
    </source>
</evidence>
<reference evidence="2 3" key="1">
    <citation type="submission" date="2012-06" db="EMBL/GenBank/DDBJ databases">
        <title>The complete chromosome of genome of Turneriella parva DSM 21527.</title>
        <authorList>
            <consortium name="US DOE Joint Genome Institute (JGI-PGF)"/>
            <person name="Lucas S."/>
            <person name="Han J."/>
            <person name="Lapidus A."/>
            <person name="Bruce D."/>
            <person name="Goodwin L."/>
            <person name="Pitluck S."/>
            <person name="Peters L."/>
            <person name="Kyrpides N."/>
            <person name="Mavromatis K."/>
            <person name="Ivanova N."/>
            <person name="Mikhailova N."/>
            <person name="Chertkov O."/>
            <person name="Detter J.C."/>
            <person name="Tapia R."/>
            <person name="Han C."/>
            <person name="Land M."/>
            <person name="Hauser L."/>
            <person name="Markowitz V."/>
            <person name="Cheng J.-F."/>
            <person name="Hugenholtz P."/>
            <person name="Woyke T."/>
            <person name="Wu D."/>
            <person name="Gronow S."/>
            <person name="Wellnitz S."/>
            <person name="Brambilla E."/>
            <person name="Klenk H.-P."/>
            <person name="Eisen J.A."/>
        </authorList>
    </citation>
    <scope>NUCLEOTIDE SEQUENCE [LARGE SCALE GENOMIC DNA]</scope>
    <source>
        <strain evidence="3">ATCC BAA-1111 / DSM 21527 / NCTC 11395 / H</strain>
    </source>
</reference>